<reference evidence="1 2" key="1">
    <citation type="submission" date="2018-11" db="EMBL/GenBank/DDBJ databases">
        <authorList>
            <consortium name="Pathogen Informatics"/>
        </authorList>
    </citation>
    <scope>NUCLEOTIDE SEQUENCE [LARGE SCALE GENOMIC DNA]</scope>
</reference>
<name>A0A3P7JFA8_STRVU</name>
<protein>
    <submittedName>
        <fullName evidence="1">Uncharacterized protein</fullName>
    </submittedName>
</protein>
<evidence type="ECO:0000313" key="2">
    <source>
        <dbReference type="Proteomes" id="UP000270094"/>
    </source>
</evidence>
<dbReference type="EMBL" id="UYYB01129066">
    <property type="protein sequence ID" value="VDM84290.1"/>
    <property type="molecule type" value="Genomic_DNA"/>
</dbReference>
<organism evidence="1 2">
    <name type="scientific">Strongylus vulgaris</name>
    <name type="common">Blood worm</name>
    <dbReference type="NCBI Taxonomy" id="40348"/>
    <lineage>
        <taxon>Eukaryota</taxon>
        <taxon>Metazoa</taxon>
        <taxon>Ecdysozoa</taxon>
        <taxon>Nematoda</taxon>
        <taxon>Chromadorea</taxon>
        <taxon>Rhabditida</taxon>
        <taxon>Rhabditina</taxon>
        <taxon>Rhabditomorpha</taxon>
        <taxon>Strongyloidea</taxon>
        <taxon>Strongylidae</taxon>
        <taxon>Strongylus</taxon>
    </lineage>
</organism>
<proteinExistence type="predicted"/>
<accession>A0A3P7JFA8</accession>
<dbReference type="Proteomes" id="UP000270094">
    <property type="component" value="Unassembled WGS sequence"/>
</dbReference>
<dbReference type="OrthoDB" id="10255543at2759"/>
<sequence>MVDLTLLDASATREDFTVGMSGRVSSTKSGIQINPILDAILHRTMCRFHFVFRKIIIGEWLKLLYPSIPSTACCISPTGT</sequence>
<evidence type="ECO:0000313" key="1">
    <source>
        <dbReference type="EMBL" id="VDM84290.1"/>
    </source>
</evidence>
<gene>
    <name evidence="1" type="ORF">SVUK_LOCUS19288</name>
</gene>
<dbReference type="AlphaFoldDB" id="A0A3P7JFA8"/>
<keyword evidence="2" id="KW-1185">Reference proteome</keyword>